<evidence type="ECO:0000313" key="4">
    <source>
        <dbReference type="Proteomes" id="UP000246114"/>
    </source>
</evidence>
<accession>A0A1I2JSA3</accession>
<proteinExistence type="predicted"/>
<dbReference type="Proteomes" id="UP000246114">
    <property type="component" value="Unassembled WGS sequence"/>
</dbReference>
<dbReference type="AlphaFoldDB" id="A0A1I2JSA3"/>
<dbReference type="OrthoDB" id="9809318at2"/>
<name>A0A1I2JSA3_9CLOT</name>
<dbReference type="EMBL" id="QAMZ01000044">
    <property type="protein sequence ID" value="PWL52871.1"/>
    <property type="molecule type" value="Genomic_DNA"/>
</dbReference>
<protein>
    <recommendedName>
        <fullName evidence="5">Stage 0 sporulation protein A homolog</fullName>
    </recommendedName>
</protein>
<evidence type="ECO:0000313" key="2">
    <source>
        <dbReference type="EMBL" id="SFF57079.1"/>
    </source>
</evidence>
<evidence type="ECO:0000313" key="3">
    <source>
        <dbReference type="Proteomes" id="UP000182135"/>
    </source>
</evidence>
<dbReference type="Gene3D" id="3.40.50.2300">
    <property type="match status" value="1"/>
</dbReference>
<dbReference type="EMBL" id="FOOE01000003">
    <property type="protein sequence ID" value="SFF57079.1"/>
    <property type="molecule type" value="Genomic_DNA"/>
</dbReference>
<organism evidence="2 3">
    <name type="scientific">Clostridium cadaveris</name>
    <dbReference type="NCBI Taxonomy" id="1529"/>
    <lineage>
        <taxon>Bacteria</taxon>
        <taxon>Bacillati</taxon>
        <taxon>Bacillota</taxon>
        <taxon>Clostridia</taxon>
        <taxon>Eubacteriales</taxon>
        <taxon>Clostridiaceae</taxon>
        <taxon>Clostridium</taxon>
    </lineage>
</organism>
<evidence type="ECO:0000313" key="1">
    <source>
        <dbReference type="EMBL" id="PWL52871.1"/>
    </source>
</evidence>
<keyword evidence="3" id="KW-1185">Reference proteome</keyword>
<dbReference type="SUPFAM" id="SSF52172">
    <property type="entry name" value="CheY-like"/>
    <property type="match status" value="1"/>
</dbReference>
<evidence type="ECO:0008006" key="5">
    <source>
        <dbReference type="Google" id="ProtNLM"/>
    </source>
</evidence>
<dbReference type="RefSeq" id="WP_027638532.1">
    <property type="nucleotide sequence ID" value="NZ_BAAACD010000003.1"/>
</dbReference>
<reference evidence="2 3" key="1">
    <citation type="submission" date="2016-10" db="EMBL/GenBank/DDBJ databases">
        <authorList>
            <person name="de Groot N.N."/>
        </authorList>
    </citation>
    <scope>NUCLEOTIDE SEQUENCE [LARGE SCALE GENOMIC DNA]</scope>
    <source>
        <strain evidence="2 3">NLAE-zl-G419</strain>
    </source>
</reference>
<dbReference type="InterPro" id="IPR011006">
    <property type="entry name" value="CheY-like_superfamily"/>
</dbReference>
<dbReference type="STRING" id="1529.SAMN04487885_1039"/>
<dbReference type="Proteomes" id="UP000182135">
    <property type="component" value="Unassembled WGS sequence"/>
</dbReference>
<dbReference type="GeneID" id="90545381"/>
<reference evidence="1 4" key="2">
    <citation type="submission" date="2018-03" db="EMBL/GenBank/DDBJ databases">
        <title>The uncultured portion of the human microbiome is neutrally assembled.</title>
        <authorList>
            <person name="Jeraldo P."/>
            <person name="Boardman L."/>
            <person name="White B.A."/>
            <person name="Nelson H."/>
            <person name="Goldenfeld N."/>
            <person name="Chia N."/>
        </authorList>
    </citation>
    <scope>NUCLEOTIDE SEQUENCE [LARGE SCALE GENOMIC DNA]</scope>
    <source>
        <strain evidence="1">CIM:MAG 903</strain>
    </source>
</reference>
<sequence length="122" mass="13994">MVVAICSEDGKEQGKISEVVYSFFSAFDLIPEIISFTEKEEITKRVTNPFYIAIVSYNGMEGYKVSQSLRMADPDCKIIWVSDEKKLGFMGYDINLTYFLEKPINEDKMNLALQRCLNKIVV</sequence>
<gene>
    <name evidence="1" type="ORF">DBY38_09390</name>
    <name evidence="2" type="ORF">SAMN04487885_1039</name>
</gene>